<dbReference type="AlphaFoldDB" id="A0A2J0Z6U2"/>
<keyword evidence="1" id="KW-1277">Toxin-antitoxin system</keyword>
<evidence type="ECO:0000313" key="2">
    <source>
        <dbReference type="EMBL" id="PJR16236.1"/>
    </source>
</evidence>
<dbReference type="RefSeq" id="WP_100670210.1">
    <property type="nucleotide sequence ID" value="NZ_NJGD01000002.1"/>
</dbReference>
<accession>A0A2J0Z6U2</accession>
<dbReference type="Proteomes" id="UP000231987">
    <property type="component" value="Unassembled WGS sequence"/>
</dbReference>
<sequence length="100" mass="11384">MRHYTVRLSPEAQTDLVHIYRYVVERSGSTDTADRYIERISGFLSSFDVFPERGTIRDEMRPGLRIIGFEGSTSVAFVVEDADVVILRVLAGGREFRVND</sequence>
<dbReference type="InterPro" id="IPR035093">
    <property type="entry name" value="RelE/ParE_toxin_dom_sf"/>
</dbReference>
<comment type="caution">
    <text evidence="2">The sequence shown here is derived from an EMBL/GenBank/DDBJ whole genome shotgun (WGS) entry which is preliminary data.</text>
</comment>
<organism evidence="2 3">
    <name type="scientific">Rhizobium meliloti</name>
    <name type="common">Ensifer meliloti</name>
    <name type="synonym">Sinorhizobium meliloti</name>
    <dbReference type="NCBI Taxonomy" id="382"/>
    <lineage>
        <taxon>Bacteria</taxon>
        <taxon>Pseudomonadati</taxon>
        <taxon>Pseudomonadota</taxon>
        <taxon>Alphaproteobacteria</taxon>
        <taxon>Hyphomicrobiales</taxon>
        <taxon>Rhizobiaceae</taxon>
        <taxon>Sinorhizobium/Ensifer group</taxon>
        <taxon>Sinorhizobium</taxon>
    </lineage>
</organism>
<evidence type="ECO:0000313" key="3">
    <source>
        <dbReference type="Proteomes" id="UP000231987"/>
    </source>
</evidence>
<dbReference type="InterPro" id="IPR007712">
    <property type="entry name" value="RelE/ParE_toxin"/>
</dbReference>
<dbReference type="Gene3D" id="3.30.2310.20">
    <property type="entry name" value="RelE-like"/>
    <property type="match status" value="1"/>
</dbReference>
<proteinExistence type="predicted"/>
<evidence type="ECO:0000256" key="1">
    <source>
        <dbReference type="ARBA" id="ARBA00022649"/>
    </source>
</evidence>
<dbReference type="Pfam" id="PF05016">
    <property type="entry name" value="ParE_toxin"/>
    <property type="match status" value="1"/>
</dbReference>
<dbReference type="EMBL" id="NJGD01000002">
    <property type="protein sequence ID" value="PJR16236.1"/>
    <property type="molecule type" value="Genomic_DNA"/>
</dbReference>
<gene>
    <name evidence="2" type="ORF">CEJ86_05450</name>
</gene>
<name>A0A2J0Z6U2_RHIML</name>
<reference evidence="2 3" key="1">
    <citation type="submission" date="2017-06" db="EMBL/GenBank/DDBJ databases">
        <title>Ensifer strains isolated from leguminous trees and herbs display diverse denitrification phenotypes with some acting as strong N2O sinks.</title>
        <authorList>
            <person name="Woliy K."/>
            <person name="Mania D."/>
            <person name="Bakken L.R."/>
            <person name="Frostegard A."/>
        </authorList>
    </citation>
    <scope>NUCLEOTIDE SEQUENCE [LARGE SCALE GENOMIC DNA]</scope>
    <source>
        <strain evidence="2 3">AC50a</strain>
    </source>
</reference>
<protein>
    <submittedName>
        <fullName evidence="2">Plasmid stabilization protein</fullName>
    </submittedName>
</protein>